<dbReference type="NCBIfam" id="TIGR00847">
    <property type="entry name" value="ccoS"/>
    <property type="match status" value="1"/>
</dbReference>
<dbReference type="RefSeq" id="WP_074942009.1">
    <property type="nucleotide sequence ID" value="NZ_CYSD01000031.1"/>
</dbReference>
<accession>A0A0N7LZS4</accession>
<dbReference type="PANTHER" id="PTHR41532:SF1">
    <property type="entry name" value="FIXS PROTEIN"/>
    <property type="match status" value="1"/>
</dbReference>
<gene>
    <name evidence="2" type="ORF">TRM7557_01898</name>
</gene>
<dbReference type="EMBL" id="CYSD01000031">
    <property type="protein sequence ID" value="CUH78473.1"/>
    <property type="molecule type" value="Genomic_DNA"/>
</dbReference>
<dbReference type="Proteomes" id="UP000052022">
    <property type="component" value="Unassembled WGS sequence"/>
</dbReference>
<keyword evidence="1" id="KW-0812">Transmembrane</keyword>
<dbReference type="PANTHER" id="PTHR41532">
    <property type="entry name" value="FIXS PROTEIN"/>
    <property type="match status" value="1"/>
</dbReference>
<evidence type="ECO:0000313" key="2">
    <source>
        <dbReference type="EMBL" id="CUH78473.1"/>
    </source>
</evidence>
<dbReference type="InterPro" id="IPR004714">
    <property type="entry name" value="Cyt_oxidase_maturation_cbb3"/>
</dbReference>
<reference evidence="2 3" key="1">
    <citation type="submission" date="2015-09" db="EMBL/GenBank/DDBJ databases">
        <authorList>
            <consortium name="Swine Surveillance"/>
        </authorList>
    </citation>
    <scope>NUCLEOTIDE SEQUENCE [LARGE SCALE GENOMIC DNA]</scope>
    <source>
        <strain evidence="2 3">CECT 7557</strain>
    </source>
</reference>
<dbReference type="Pfam" id="PF03597">
    <property type="entry name" value="FixS"/>
    <property type="match status" value="1"/>
</dbReference>
<protein>
    <submittedName>
        <fullName evidence="2">Cytochrome oxidase maturation protein, cbb3-type</fullName>
    </submittedName>
</protein>
<organism evidence="2 3">
    <name type="scientific">Tritonibacter multivorans</name>
    <dbReference type="NCBI Taxonomy" id="928856"/>
    <lineage>
        <taxon>Bacteria</taxon>
        <taxon>Pseudomonadati</taxon>
        <taxon>Pseudomonadota</taxon>
        <taxon>Alphaproteobacteria</taxon>
        <taxon>Rhodobacterales</taxon>
        <taxon>Paracoccaceae</taxon>
        <taxon>Tritonibacter</taxon>
    </lineage>
</organism>
<feature type="transmembrane region" description="Helical" evidence="1">
    <location>
        <begin position="6"/>
        <end position="26"/>
    </location>
</feature>
<name>A0A0N7LZS4_9RHOB</name>
<keyword evidence="3" id="KW-1185">Reference proteome</keyword>
<dbReference type="OrthoDB" id="9802763at2"/>
<evidence type="ECO:0000256" key="1">
    <source>
        <dbReference type="SAM" id="Phobius"/>
    </source>
</evidence>
<sequence>MNALFYLIPVSLVLGIIALVAFYWTLKTAQYDDPEGDRFRVLGEDDKPLLRHTDTSR</sequence>
<proteinExistence type="predicted"/>
<keyword evidence="1" id="KW-0472">Membrane</keyword>
<evidence type="ECO:0000313" key="3">
    <source>
        <dbReference type="Proteomes" id="UP000052022"/>
    </source>
</evidence>
<dbReference type="STRING" id="928856.SAMN04488049_10869"/>
<dbReference type="AlphaFoldDB" id="A0A0N7LZS4"/>
<keyword evidence="1" id="KW-1133">Transmembrane helix</keyword>